<dbReference type="EMBL" id="JBANRG010000061">
    <property type="protein sequence ID" value="KAK7441789.1"/>
    <property type="molecule type" value="Genomic_DNA"/>
</dbReference>
<name>A0ABR1JEQ5_9AGAR</name>
<reference evidence="3 4" key="1">
    <citation type="submission" date="2024-01" db="EMBL/GenBank/DDBJ databases">
        <title>A draft genome for the cacao thread blight pathogen Marasmiellus scandens.</title>
        <authorList>
            <person name="Baruah I.K."/>
            <person name="Leung J."/>
            <person name="Bukari Y."/>
            <person name="Amoako-Attah I."/>
            <person name="Meinhardt L.W."/>
            <person name="Bailey B.A."/>
            <person name="Cohen S.P."/>
        </authorList>
    </citation>
    <scope>NUCLEOTIDE SEQUENCE [LARGE SCALE GENOMIC DNA]</scope>
    <source>
        <strain evidence="3 4">GH-19</strain>
    </source>
</reference>
<accession>A0ABR1JEQ5</accession>
<evidence type="ECO:0000256" key="1">
    <source>
        <dbReference type="SAM" id="MobiDB-lite"/>
    </source>
</evidence>
<gene>
    <name evidence="3" type="ORF">VKT23_009189</name>
    <name evidence="2" type="ORF">VKT23_016451</name>
</gene>
<dbReference type="Proteomes" id="UP001498398">
    <property type="component" value="Unassembled WGS sequence"/>
</dbReference>
<evidence type="ECO:0000313" key="4">
    <source>
        <dbReference type="Proteomes" id="UP001498398"/>
    </source>
</evidence>
<sequence>MSREVSLFQGLPNGWQYFTDYETALSGFMERSVGLGPGVKVVDRRQYTRYEGNSHEDHKQVRRENEGERILDIRDSLDQAPFDLERKALDDCSDDECRTKLDEPATRTQTQTPENQRQSFSGSMPTSNRKALTSVLGADGVHYNAMKRGPKPRDPSVSPLRSGNWANSTVMSVSFGENVGESLSTESRQTVRRVSAATMRDENVNESCIEI</sequence>
<organism evidence="3 4">
    <name type="scientific">Marasmiellus scandens</name>
    <dbReference type="NCBI Taxonomy" id="2682957"/>
    <lineage>
        <taxon>Eukaryota</taxon>
        <taxon>Fungi</taxon>
        <taxon>Dikarya</taxon>
        <taxon>Basidiomycota</taxon>
        <taxon>Agaricomycotina</taxon>
        <taxon>Agaricomycetes</taxon>
        <taxon>Agaricomycetidae</taxon>
        <taxon>Agaricales</taxon>
        <taxon>Marasmiineae</taxon>
        <taxon>Omphalotaceae</taxon>
        <taxon>Marasmiellus</taxon>
    </lineage>
</organism>
<keyword evidence="4" id="KW-1185">Reference proteome</keyword>
<protein>
    <submittedName>
        <fullName evidence="3">Uncharacterized protein</fullName>
    </submittedName>
</protein>
<evidence type="ECO:0000313" key="2">
    <source>
        <dbReference type="EMBL" id="KAK7441789.1"/>
    </source>
</evidence>
<evidence type="ECO:0000313" key="3">
    <source>
        <dbReference type="EMBL" id="KAK7460468.1"/>
    </source>
</evidence>
<feature type="compositionally biased region" description="Polar residues" evidence="1">
    <location>
        <begin position="106"/>
        <end position="128"/>
    </location>
</feature>
<dbReference type="EMBL" id="JBANRG010000015">
    <property type="protein sequence ID" value="KAK7460468.1"/>
    <property type="molecule type" value="Genomic_DNA"/>
</dbReference>
<comment type="caution">
    <text evidence="3">The sequence shown here is derived from an EMBL/GenBank/DDBJ whole genome shotgun (WGS) entry which is preliminary data.</text>
</comment>
<feature type="compositionally biased region" description="Basic and acidic residues" evidence="1">
    <location>
        <begin position="95"/>
        <end position="105"/>
    </location>
</feature>
<proteinExistence type="predicted"/>
<feature type="region of interest" description="Disordered" evidence="1">
    <location>
        <begin position="95"/>
        <end position="128"/>
    </location>
</feature>
<feature type="region of interest" description="Disordered" evidence="1">
    <location>
        <begin position="143"/>
        <end position="163"/>
    </location>
</feature>